<feature type="domain" description="O-antigen ligase-related" evidence="6">
    <location>
        <begin position="227"/>
        <end position="375"/>
    </location>
</feature>
<name>A0A0G0L0S8_9BACT</name>
<feature type="transmembrane region" description="Helical" evidence="5">
    <location>
        <begin position="47"/>
        <end position="65"/>
    </location>
</feature>
<evidence type="ECO:0000256" key="4">
    <source>
        <dbReference type="ARBA" id="ARBA00023136"/>
    </source>
</evidence>
<feature type="transmembrane region" description="Helical" evidence="5">
    <location>
        <begin position="259"/>
        <end position="277"/>
    </location>
</feature>
<accession>A0A0G0L0S8</accession>
<dbReference type="PANTHER" id="PTHR37422:SF13">
    <property type="entry name" value="LIPOPOLYSACCHARIDE BIOSYNTHESIS PROTEIN PA4999-RELATED"/>
    <property type="match status" value="1"/>
</dbReference>
<feature type="transmembrane region" description="Helical" evidence="5">
    <location>
        <begin position="400"/>
        <end position="421"/>
    </location>
</feature>
<dbReference type="InterPro" id="IPR007016">
    <property type="entry name" value="O-antigen_ligase-rel_domated"/>
</dbReference>
<feature type="transmembrane region" description="Helical" evidence="5">
    <location>
        <begin position="12"/>
        <end position="27"/>
    </location>
</feature>
<feature type="transmembrane region" description="Helical" evidence="5">
    <location>
        <begin position="77"/>
        <end position="95"/>
    </location>
</feature>
<evidence type="ECO:0000256" key="3">
    <source>
        <dbReference type="ARBA" id="ARBA00022989"/>
    </source>
</evidence>
<comment type="caution">
    <text evidence="7">The sequence shown here is derived from an EMBL/GenBank/DDBJ whole genome shotgun (WGS) entry which is preliminary data.</text>
</comment>
<dbReference type="GO" id="GO:0016020">
    <property type="term" value="C:membrane"/>
    <property type="evidence" value="ECO:0007669"/>
    <property type="project" value="UniProtKB-SubCell"/>
</dbReference>
<feature type="transmembrane region" description="Helical" evidence="5">
    <location>
        <begin position="215"/>
        <end position="230"/>
    </location>
</feature>
<protein>
    <recommendedName>
        <fullName evidence="6">O-antigen ligase-related domain-containing protein</fullName>
    </recommendedName>
</protein>
<dbReference type="AlphaFoldDB" id="A0A0G0L0S8"/>
<dbReference type="Proteomes" id="UP000034603">
    <property type="component" value="Unassembled WGS sequence"/>
</dbReference>
<feature type="transmembrane region" description="Helical" evidence="5">
    <location>
        <begin position="369"/>
        <end position="388"/>
    </location>
</feature>
<feature type="transmembrane region" description="Helical" evidence="5">
    <location>
        <begin position="131"/>
        <end position="150"/>
    </location>
</feature>
<feature type="transmembrane region" description="Helical" evidence="5">
    <location>
        <begin position="191"/>
        <end position="208"/>
    </location>
</feature>
<evidence type="ECO:0000256" key="5">
    <source>
        <dbReference type="SAM" id="Phobius"/>
    </source>
</evidence>
<reference evidence="7 8" key="1">
    <citation type="journal article" date="2015" name="Nature">
        <title>rRNA introns, odd ribosomes, and small enigmatic genomes across a large radiation of phyla.</title>
        <authorList>
            <person name="Brown C.T."/>
            <person name="Hug L.A."/>
            <person name="Thomas B.C."/>
            <person name="Sharon I."/>
            <person name="Castelle C.J."/>
            <person name="Singh A."/>
            <person name="Wilkins M.J."/>
            <person name="Williams K.H."/>
            <person name="Banfield J.F."/>
        </authorList>
    </citation>
    <scope>NUCLEOTIDE SEQUENCE [LARGE SCALE GENOMIC DNA]</scope>
</reference>
<dbReference type="Pfam" id="PF04932">
    <property type="entry name" value="Wzy_C"/>
    <property type="match status" value="1"/>
</dbReference>
<evidence type="ECO:0000313" key="8">
    <source>
        <dbReference type="Proteomes" id="UP000034603"/>
    </source>
</evidence>
<dbReference type="InterPro" id="IPR051533">
    <property type="entry name" value="WaaL-like"/>
</dbReference>
<organism evidence="7 8">
    <name type="scientific">Candidatus Woesebacteria bacterium GW2011_GWA1_37_8</name>
    <dbReference type="NCBI Taxonomy" id="1618546"/>
    <lineage>
        <taxon>Bacteria</taxon>
        <taxon>Candidatus Woeseibacteriota</taxon>
    </lineage>
</organism>
<evidence type="ECO:0000256" key="1">
    <source>
        <dbReference type="ARBA" id="ARBA00004141"/>
    </source>
</evidence>
<keyword evidence="4 5" id="KW-0472">Membrane</keyword>
<feature type="transmembrane region" description="Helical" evidence="5">
    <location>
        <begin position="107"/>
        <end position="124"/>
    </location>
</feature>
<gene>
    <name evidence="7" type="ORF">US62_C0002G0009</name>
</gene>
<evidence type="ECO:0000256" key="2">
    <source>
        <dbReference type="ARBA" id="ARBA00022692"/>
    </source>
</evidence>
<comment type="subcellular location">
    <subcellularLocation>
        <location evidence="1">Membrane</location>
        <topology evidence="1">Multi-pass membrane protein</topology>
    </subcellularLocation>
</comment>
<keyword evidence="3 5" id="KW-1133">Transmembrane helix</keyword>
<proteinExistence type="predicted"/>
<evidence type="ECO:0000259" key="6">
    <source>
        <dbReference type="Pfam" id="PF04932"/>
    </source>
</evidence>
<dbReference type="EMBL" id="LBTR01000002">
    <property type="protein sequence ID" value="KKQ46326.1"/>
    <property type="molecule type" value="Genomic_DNA"/>
</dbReference>
<evidence type="ECO:0000313" key="7">
    <source>
        <dbReference type="EMBL" id="KKQ46326.1"/>
    </source>
</evidence>
<keyword evidence="2 5" id="KW-0812">Transmembrane</keyword>
<sequence length="450" mass="50702">MQKVSKLSEQILKYLVAAILIAVPLYPKFPFIRIPGTFVSIRLEDTLLLVGLLVFLIFIYSTGDYKEILKNRLSKAFALYLIAGLISTLASIYITHTTESHIVFLHWIRRIEYFTPFFMGYYLVKKDRSILNYYFKLVLLVIVVAFIYGLGQRYLSWPIIITQNEEYSKGVALRWLSGSHINSTFAGHYDLASYLILVLPAVVVYFFYEKSVKTKAVLLLSYFGGMWLMVNSASRISLVSYLVAVTLALVLAKKIKQIPLVIIISIAFVGFSSNLLARYTRIIDVTLDKISQTAVTTVNAQELPNKRITITPTPATTMVLEDRSTNIRINVEWPRAIRAFLKNPLLGTGYSSITLATDNDYLRALGETGLLGFITMAYIFLLLALNYISMIPLQRNISGLEIAFTAGIIGSVVGIFINAVFIDVFEASKFAINYWAMLGLSQGLIIKKYE</sequence>
<dbReference type="PANTHER" id="PTHR37422">
    <property type="entry name" value="TEICHURONIC ACID BIOSYNTHESIS PROTEIN TUAE"/>
    <property type="match status" value="1"/>
</dbReference>